<dbReference type="Proteomes" id="UP000247673">
    <property type="component" value="Unassembled WGS sequence"/>
</dbReference>
<dbReference type="InterPro" id="IPR036869">
    <property type="entry name" value="J_dom_sf"/>
</dbReference>
<sequence length="893" mass="105221">MNNNFWQLLAIEKTTDITVIRQAYRAKLPEYHPETDPDGFKALREAYELAMQYAKSPELMTEELNQENLAEEVIKPLTEEERQVKEISDNYQALLDDPARCHDVNEWHKFVASFYDYPMSILEIAKWKLLDISYDTVTISLSCVKILADNLRWRQQIKSYSPNDADMYENFFDHIDRGDFFDYDSLPRTNKAIQNVTIDYARCARWLFWEKPAVELAEYLSIHTVVYLPDNPEFMQELADWYYFAKSPNRGLLDYALTCIADPNQEQQIQEQWKSVAAMQYSLLEDEQNALSLWLELYRLPQYQEKATSWLMLWCSKNRFDYLPLLILALNKSYCLTAEDQETYIYSIPQFTPSTISRLLKFRKQNYSNEIAAVITWALDNHWNYRQVLHTLLCDDGNNRLYRLYRHAIMLRHGNKTLLQEILADSSEDEFEQFILQNLQRQARQHLEWLTNLPPVQEFKQWLYQSDENATIPTKFDPDNEKGNQFLYGRLWLDRFDDIPFVAKLHLYRNVTYRNMEMFDWPIYYQFRGVNNLPKSPEQSIIEADKNAYWQWYRYCLLAITIANSPIKAADFIREKDNLFLLPENDPLVPLINTFKSNEWQNDTELYNLIDTDNQLIGSMLVNYPNSIEAFTDSPEEVNWDEIEQIVEQRWAHKLANKSVSCLMLLYMIVFDKPNQKTKLHQILQKLAGDDLQLKKLANAFCDKLSIPSSLKKHNDELQNIDKLYAINKKLNKDDSLCEEEDIEVLEEIGQNNDNNSIIKLSSALLLAKNMDHQKKLQSKSFPPNEWWQIWRWRGRTNLIGFLKQIGFFSLPLFLLIIEAAKKTNLDHPIMLVLCGLATINSILAIKRRLNDCYSNGGIYYFVSATILLPLLLLPCWLSTVNETNRYGPPIEE</sequence>
<organism evidence="4 5">
    <name type="scientific">Gilliamella apis</name>
    <dbReference type="NCBI Taxonomy" id="1970738"/>
    <lineage>
        <taxon>Bacteria</taxon>
        <taxon>Pseudomonadati</taxon>
        <taxon>Pseudomonadota</taxon>
        <taxon>Gammaproteobacteria</taxon>
        <taxon>Orbales</taxon>
        <taxon>Orbaceae</taxon>
        <taxon>Gilliamella</taxon>
    </lineage>
</organism>
<keyword evidence="2" id="KW-0472">Membrane</keyword>
<keyword evidence="5" id="KW-1185">Reference proteome</keyword>
<dbReference type="Gene3D" id="1.10.287.110">
    <property type="entry name" value="DnaJ domain"/>
    <property type="match status" value="1"/>
</dbReference>
<evidence type="ECO:0000256" key="1">
    <source>
        <dbReference type="ARBA" id="ARBA00023186"/>
    </source>
</evidence>
<feature type="transmembrane region" description="Helical" evidence="2">
    <location>
        <begin position="858"/>
        <end position="880"/>
    </location>
</feature>
<comment type="caution">
    <text evidence="4">The sequence shown here is derived from an EMBL/GenBank/DDBJ whole genome shotgun (WGS) entry which is preliminary data.</text>
</comment>
<dbReference type="CDD" id="cd06257">
    <property type="entry name" value="DnaJ"/>
    <property type="match status" value="1"/>
</dbReference>
<feature type="domain" description="J" evidence="3">
    <location>
        <begin position="4"/>
        <end position="92"/>
    </location>
</feature>
<reference evidence="4 5" key="1">
    <citation type="submission" date="2018-05" db="EMBL/GenBank/DDBJ databases">
        <title>Reference genomes for bee gut microbiota database.</title>
        <authorList>
            <person name="Ellegaard K.M."/>
        </authorList>
    </citation>
    <scope>NUCLEOTIDE SEQUENCE [LARGE SCALE GENOMIC DNA]</scope>
    <source>
        <strain evidence="4 5">ESL0172</strain>
    </source>
</reference>
<gene>
    <name evidence="4" type="ORF">DKK78_00520</name>
</gene>
<evidence type="ECO:0000259" key="3">
    <source>
        <dbReference type="PROSITE" id="PS50076"/>
    </source>
</evidence>
<dbReference type="OrthoDB" id="9816462at2"/>
<dbReference type="PROSITE" id="PS50076">
    <property type="entry name" value="DNAJ_2"/>
    <property type="match status" value="1"/>
</dbReference>
<feature type="transmembrane region" description="Helical" evidence="2">
    <location>
        <begin position="830"/>
        <end position="846"/>
    </location>
</feature>
<accession>A0A2V4DV89</accession>
<dbReference type="EMBL" id="QGLO01000002">
    <property type="protein sequence ID" value="PXY92840.1"/>
    <property type="molecule type" value="Genomic_DNA"/>
</dbReference>
<dbReference type="RefSeq" id="WP_110446936.1">
    <property type="nucleotide sequence ID" value="NZ_CP132381.1"/>
</dbReference>
<dbReference type="AlphaFoldDB" id="A0A2V4DV89"/>
<protein>
    <recommendedName>
        <fullName evidence="3">J domain-containing protein</fullName>
    </recommendedName>
</protein>
<evidence type="ECO:0000256" key="2">
    <source>
        <dbReference type="SAM" id="Phobius"/>
    </source>
</evidence>
<keyword evidence="1" id="KW-0143">Chaperone</keyword>
<keyword evidence="2" id="KW-1133">Transmembrane helix</keyword>
<dbReference type="InterPro" id="IPR001623">
    <property type="entry name" value="DnaJ_domain"/>
</dbReference>
<evidence type="ECO:0000313" key="4">
    <source>
        <dbReference type="EMBL" id="PXY92840.1"/>
    </source>
</evidence>
<keyword evidence="2" id="KW-0812">Transmembrane</keyword>
<dbReference type="SUPFAM" id="SSF46565">
    <property type="entry name" value="Chaperone J-domain"/>
    <property type="match status" value="1"/>
</dbReference>
<evidence type="ECO:0000313" key="5">
    <source>
        <dbReference type="Proteomes" id="UP000247673"/>
    </source>
</evidence>
<name>A0A2V4DV89_9GAMM</name>
<proteinExistence type="predicted"/>